<dbReference type="VEuPathDB" id="FungiDB:SPRG_16318"/>
<dbReference type="EMBL" id="KK583461">
    <property type="protein sequence ID" value="KDO18296.1"/>
    <property type="molecule type" value="Genomic_DNA"/>
</dbReference>
<organism evidence="2 3">
    <name type="scientific">Saprolegnia parasitica (strain CBS 223.65)</name>
    <dbReference type="NCBI Taxonomy" id="695850"/>
    <lineage>
        <taxon>Eukaryota</taxon>
        <taxon>Sar</taxon>
        <taxon>Stramenopiles</taxon>
        <taxon>Oomycota</taxon>
        <taxon>Saprolegniomycetes</taxon>
        <taxon>Saprolegniales</taxon>
        <taxon>Saprolegniaceae</taxon>
        <taxon>Saprolegnia</taxon>
    </lineage>
</organism>
<dbReference type="GeneID" id="24137954"/>
<name>A0A067BVI6_SAPPC</name>
<protein>
    <submittedName>
        <fullName evidence="2">Uncharacterized protein</fullName>
    </submittedName>
</protein>
<feature type="region of interest" description="Disordered" evidence="1">
    <location>
        <begin position="1"/>
        <end position="53"/>
    </location>
</feature>
<proteinExistence type="predicted"/>
<dbReference type="KEGG" id="spar:SPRG_16318"/>
<feature type="compositionally biased region" description="Low complexity" evidence="1">
    <location>
        <begin position="18"/>
        <end position="35"/>
    </location>
</feature>
<dbReference type="OrthoDB" id="206107at2759"/>
<evidence type="ECO:0000313" key="3">
    <source>
        <dbReference type="Proteomes" id="UP000030745"/>
    </source>
</evidence>
<dbReference type="Proteomes" id="UP000030745">
    <property type="component" value="Unassembled WGS sequence"/>
</dbReference>
<reference evidence="2 3" key="1">
    <citation type="journal article" date="2013" name="PLoS Genet.">
        <title>Distinctive expansion of potential virulence genes in the genome of the oomycete fish pathogen Saprolegnia parasitica.</title>
        <authorList>
            <person name="Jiang R.H."/>
            <person name="de Bruijn I."/>
            <person name="Haas B.J."/>
            <person name="Belmonte R."/>
            <person name="Lobach L."/>
            <person name="Christie J."/>
            <person name="van den Ackerveken G."/>
            <person name="Bottin A."/>
            <person name="Bulone V."/>
            <person name="Diaz-Moreno S.M."/>
            <person name="Dumas B."/>
            <person name="Fan L."/>
            <person name="Gaulin E."/>
            <person name="Govers F."/>
            <person name="Grenville-Briggs L.J."/>
            <person name="Horner N.R."/>
            <person name="Levin J.Z."/>
            <person name="Mammella M."/>
            <person name="Meijer H.J."/>
            <person name="Morris P."/>
            <person name="Nusbaum C."/>
            <person name="Oome S."/>
            <person name="Phillips A.J."/>
            <person name="van Rooyen D."/>
            <person name="Rzeszutek E."/>
            <person name="Saraiva M."/>
            <person name="Secombes C.J."/>
            <person name="Seidl M.F."/>
            <person name="Snel B."/>
            <person name="Stassen J.H."/>
            <person name="Sykes S."/>
            <person name="Tripathy S."/>
            <person name="van den Berg H."/>
            <person name="Vega-Arreguin J.C."/>
            <person name="Wawra S."/>
            <person name="Young S.K."/>
            <person name="Zeng Q."/>
            <person name="Dieguez-Uribeondo J."/>
            <person name="Russ C."/>
            <person name="Tyler B.M."/>
            <person name="van West P."/>
        </authorList>
    </citation>
    <scope>NUCLEOTIDE SEQUENCE [LARGE SCALE GENOMIC DNA]</scope>
    <source>
        <strain evidence="2 3">CBS 223.65</strain>
    </source>
</reference>
<accession>A0A067BVI6</accession>
<dbReference type="OMA" id="CLAHEHR"/>
<dbReference type="AlphaFoldDB" id="A0A067BVI6"/>
<dbReference type="PANTHER" id="PTHR35213">
    <property type="entry name" value="RING-TYPE DOMAIN-CONTAINING PROTEIN-RELATED"/>
    <property type="match status" value="1"/>
</dbReference>
<sequence>MDLSRLLSPCMDDDEFSDATSTASVSPPSSPVLGPSSPPSSPASIASSTSSSSSLRTGKWFYEEEQYALALVECFLLSYFPALSAGSSLRLFLADKLSCSPMRISKKLSREPLELAGVALPKKLGQQRYLEQPIDTAQRTRTLAHLAQLEATFQRCLAHEHRLASPQEAQKRGMDMHQNAMHRTGYWFREEQVYAWKLIDFFLKGQLRLRKGTTLRAYLAEQLGCSPMRISKKLASGLIGGKTIPKKVGTATYRPQSKLTAEFTHAALKAEAELAAARAACFAFKTNPNAYAEATLRPIATPLLLLRRAAMVEV</sequence>
<dbReference type="RefSeq" id="XP_012211004.1">
    <property type="nucleotide sequence ID" value="XM_012355614.1"/>
</dbReference>
<feature type="compositionally biased region" description="Low complexity" evidence="1">
    <location>
        <begin position="42"/>
        <end position="53"/>
    </location>
</feature>
<keyword evidence="3" id="KW-1185">Reference proteome</keyword>
<evidence type="ECO:0000313" key="2">
    <source>
        <dbReference type="EMBL" id="KDO18296.1"/>
    </source>
</evidence>
<gene>
    <name evidence="2" type="ORF">SPRG_16318</name>
</gene>
<evidence type="ECO:0000256" key="1">
    <source>
        <dbReference type="SAM" id="MobiDB-lite"/>
    </source>
</evidence>
<dbReference type="STRING" id="695850.A0A067BVI6"/>
<dbReference type="PANTHER" id="PTHR35213:SF3">
    <property type="entry name" value="MYB-LIKE DOMAIN-CONTAINING PROTEIN"/>
    <property type="match status" value="1"/>
</dbReference>